<gene>
    <name evidence="1" type="ORF">METZ01_LOCUS274305</name>
</gene>
<dbReference type="AlphaFoldDB" id="A0A382KFG9"/>
<organism evidence="1">
    <name type="scientific">marine metagenome</name>
    <dbReference type="NCBI Taxonomy" id="408172"/>
    <lineage>
        <taxon>unclassified sequences</taxon>
        <taxon>metagenomes</taxon>
        <taxon>ecological metagenomes</taxon>
    </lineage>
</organism>
<name>A0A382KFG9_9ZZZZ</name>
<proteinExistence type="predicted"/>
<dbReference type="EMBL" id="UINC01079444">
    <property type="protein sequence ID" value="SVC21451.1"/>
    <property type="molecule type" value="Genomic_DNA"/>
</dbReference>
<accession>A0A382KFG9</accession>
<protein>
    <submittedName>
        <fullName evidence="1">Uncharacterized protein</fullName>
    </submittedName>
</protein>
<reference evidence="1" key="1">
    <citation type="submission" date="2018-05" db="EMBL/GenBank/DDBJ databases">
        <authorList>
            <person name="Lanie J.A."/>
            <person name="Ng W.-L."/>
            <person name="Kazmierczak K.M."/>
            <person name="Andrzejewski T.M."/>
            <person name="Davidsen T.M."/>
            <person name="Wayne K.J."/>
            <person name="Tettelin H."/>
            <person name="Glass J.I."/>
            <person name="Rusch D."/>
            <person name="Podicherti R."/>
            <person name="Tsui H.-C.T."/>
            <person name="Winkler M.E."/>
        </authorList>
    </citation>
    <scope>NUCLEOTIDE SEQUENCE</scope>
</reference>
<evidence type="ECO:0000313" key="1">
    <source>
        <dbReference type="EMBL" id="SVC21451.1"/>
    </source>
</evidence>
<sequence length="254" mass="26149">MAITKLVNTLHDSHTKHRVVTTGLADGSTELSSNVFVDVSGLKYATTTVTLAAAPSTNFCIGEIVATNDSPAVHMVVQDYEPAATTVSVYRCTSASDATPLGWASGVATAVGTGKTLTGTVSGLSSTTTHGSTALAITAKTINLRHIWWDLASGITHCRIFFDGSGTEQTLMYLRGGSTGAWNLAEVFGGALTMGAAAGNSGGVLGDVGVTTVGVASADTYTIGLEIGKISGFEKPNFEQNAFLGYDSYRTGNH</sequence>